<reference evidence="4 5" key="1">
    <citation type="submission" date="2019-06" db="EMBL/GenBank/DDBJ databases">
        <authorList>
            <person name="Rodrigo-Torres L."/>
            <person name="Arahal R. D."/>
            <person name="Lucena T."/>
        </authorList>
    </citation>
    <scope>NUCLEOTIDE SEQUENCE [LARGE SCALE GENOMIC DNA]</scope>
    <source>
        <strain evidence="4 5">SW08-7</strain>
    </source>
</reference>
<evidence type="ECO:0000256" key="1">
    <source>
        <dbReference type="ARBA" id="ARBA00007673"/>
    </source>
</evidence>
<evidence type="ECO:0000313" key="6">
    <source>
        <dbReference type="Proteomes" id="UP001055303"/>
    </source>
</evidence>
<dbReference type="RefSeq" id="WP_144766903.1">
    <property type="nucleotide sequence ID" value="NZ_BPQI01000078.1"/>
</dbReference>
<keyword evidence="6" id="KW-1185">Reference proteome</keyword>
<dbReference type="EMBL" id="CABFVH010000035">
    <property type="protein sequence ID" value="VUF14560.1"/>
    <property type="molecule type" value="Genomic_DNA"/>
</dbReference>
<dbReference type="Proteomes" id="UP001055303">
    <property type="component" value="Unassembled WGS sequence"/>
</dbReference>
<dbReference type="EC" id="5.3.3.6" evidence="4"/>
<name>A0A564G3K5_9HYPH</name>
<protein>
    <submittedName>
        <fullName evidence="4">3-methylitaconate isomerase</fullName>
        <ecNumber evidence="4">5.3.3.6</ecNumber>
    </submittedName>
</protein>
<dbReference type="OrthoDB" id="9779763at2"/>
<proteinExistence type="inferred from homology"/>
<dbReference type="InterPro" id="IPR007400">
    <property type="entry name" value="PrpF-like"/>
</dbReference>
<evidence type="ECO:0000313" key="4">
    <source>
        <dbReference type="EMBL" id="VUF14560.1"/>
    </source>
</evidence>
<comment type="similarity">
    <text evidence="1">Belongs to the PrpF family.</text>
</comment>
<reference evidence="3" key="2">
    <citation type="journal article" date="2021" name="Front. Microbiol.">
        <title>Comprehensive Comparative Genomics and Phenotyping of Methylobacterium Species.</title>
        <authorList>
            <person name="Alessa O."/>
            <person name="Ogura Y."/>
            <person name="Fujitani Y."/>
            <person name="Takami H."/>
            <person name="Hayashi T."/>
            <person name="Sahin N."/>
            <person name="Tani A."/>
        </authorList>
    </citation>
    <scope>NUCLEOTIDE SEQUENCE</scope>
    <source>
        <strain evidence="3">DSM 22415</strain>
    </source>
</reference>
<evidence type="ECO:0000313" key="3">
    <source>
        <dbReference type="EMBL" id="GJD56933.1"/>
    </source>
</evidence>
<evidence type="ECO:0000256" key="2">
    <source>
        <dbReference type="ARBA" id="ARBA00023235"/>
    </source>
</evidence>
<dbReference type="Proteomes" id="UP000401717">
    <property type="component" value="Unassembled WGS sequence"/>
</dbReference>
<dbReference type="Gene3D" id="3.10.310.10">
    <property type="entry name" value="Diaminopimelate Epimerase, Chain A, domain 1"/>
    <property type="match status" value="2"/>
</dbReference>
<sequence>MQNPIPAVFMRGGTSKAILFHASDLPADRADWDALFCAAMGTPDPYGRQLDGMGGGVSSLSKICVLAPSARPDADIDYTFAQVQIREARVDYAGNCGNMSAAVGPFAVDAGLVSVSGDEATVRIFNTNTARIIRATFPVAQGRARYDGDLAIPGVFGTGAPIRLDFLEPGGATTGRLLPTGRTIDRLDIPGLGPVEASLVDAANATVFVRARDLGLTGTELPDRLESDPALLALLDEIRVQGSVRMGIAPDAEAARAIRMVPFVGFVSPPADAVTLTGEAVPAAEIDLAARVISNGQPHRALPLTVSLCTAVAARIPGTVVAEALSPKAGEGPLRLGMPSGVLTVGAEVAAEAGGWAARAGSFYRTARRLFDGRVWVPQLSTERRGGGER</sequence>
<dbReference type="Pfam" id="PF04303">
    <property type="entry name" value="PrpF"/>
    <property type="match status" value="1"/>
</dbReference>
<keyword evidence="2 4" id="KW-0413">Isomerase</keyword>
<organism evidence="4 5">
    <name type="scientific">Methylobacterium dankookense</name>
    <dbReference type="NCBI Taxonomy" id="560405"/>
    <lineage>
        <taxon>Bacteria</taxon>
        <taxon>Pseudomonadati</taxon>
        <taxon>Pseudomonadota</taxon>
        <taxon>Alphaproteobacteria</taxon>
        <taxon>Hyphomicrobiales</taxon>
        <taxon>Methylobacteriaceae</taxon>
        <taxon>Methylobacterium</taxon>
    </lineage>
</organism>
<dbReference type="EMBL" id="BPQI01000078">
    <property type="protein sequence ID" value="GJD56933.1"/>
    <property type="molecule type" value="Genomic_DNA"/>
</dbReference>
<dbReference type="SUPFAM" id="SSF54506">
    <property type="entry name" value="Diaminopimelate epimerase-like"/>
    <property type="match status" value="2"/>
</dbReference>
<gene>
    <name evidence="4" type="primary">mii</name>
    <name evidence="3" type="ORF">IFDJLNFL_2831</name>
    <name evidence="4" type="ORF">MTDSW087_04285</name>
</gene>
<dbReference type="GO" id="GO:0050100">
    <property type="term" value="F:methylitaconate delta-isomerase activity"/>
    <property type="evidence" value="ECO:0007669"/>
    <property type="project" value="UniProtKB-EC"/>
</dbReference>
<accession>A0A564G3K5</accession>
<dbReference type="PANTHER" id="PTHR43709:SF2">
    <property type="entry name" value="DUF453 DOMAIN PROTEIN (AFU_ORTHOLOGUE AFUA_6G00360)"/>
    <property type="match status" value="1"/>
</dbReference>
<dbReference type="AlphaFoldDB" id="A0A564G3K5"/>
<evidence type="ECO:0000313" key="5">
    <source>
        <dbReference type="Proteomes" id="UP000401717"/>
    </source>
</evidence>
<dbReference type="PANTHER" id="PTHR43709">
    <property type="entry name" value="ACONITATE ISOMERASE-RELATED"/>
    <property type="match status" value="1"/>
</dbReference>
<reference evidence="3" key="3">
    <citation type="submission" date="2021-08" db="EMBL/GenBank/DDBJ databases">
        <authorList>
            <person name="Tani A."/>
            <person name="Ola A."/>
            <person name="Ogura Y."/>
            <person name="Katsura K."/>
            <person name="Hayashi T."/>
        </authorList>
    </citation>
    <scope>NUCLEOTIDE SEQUENCE</scope>
    <source>
        <strain evidence="3">DSM 22415</strain>
    </source>
</reference>